<dbReference type="InterPro" id="IPR003343">
    <property type="entry name" value="Big_2"/>
</dbReference>
<proteinExistence type="predicted"/>
<evidence type="ECO:0000313" key="3">
    <source>
        <dbReference type="EMBL" id="MBR7784167.1"/>
    </source>
</evidence>
<feature type="region of interest" description="Disordered" evidence="1">
    <location>
        <begin position="327"/>
        <end position="365"/>
    </location>
</feature>
<dbReference type="InterPro" id="IPR013783">
    <property type="entry name" value="Ig-like_fold"/>
</dbReference>
<feature type="domain" description="Autotransporter" evidence="2">
    <location>
        <begin position="372"/>
        <end position="651"/>
    </location>
</feature>
<keyword evidence="4" id="KW-1185">Reference proteome</keyword>
<feature type="non-terminal residue" evidence="3">
    <location>
        <position position="1"/>
    </location>
</feature>
<dbReference type="InterPro" id="IPR036709">
    <property type="entry name" value="Autotransporte_beta_dom_sf"/>
</dbReference>
<dbReference type="Gene3D" id="2.40.128.130">
    <property type="entry name" value="Autotransporter beta-domain"/>
    <property type="match status" value="1"/>
</dbReference>
<dbReference type="Pfam" id="PF03797">
    <property type="entry name" value="Autotransporter"/>
    <property type="match status" value="1"/>
</dbReference>
<dbReference type="InterPro" id="IPR005546">
    <property type="entry name" value="Autotransporte_beta"/>
</dbReference>
<accession>A0A941I6Q8</accession>
<dbReference type="Gene3D" id="2.60.40.10">
    <property type="entry name" value="Immunoglobulins"/>
    <property type="match status" value="1"/>
</dbReference>
<dbReference type="SMART" id="SM00869">
    <property type="entry name" value="Autotransporter"/>
    <property type="match status" value="1"/>
</dbReference>
<sequence>IILGNSLTNAVSSTLTGGSYGAVTYTSSNPAVATVDAAGKVTTVSAGTVTITATQAAVVGVNVQATQSYSLTVVKNVQAALVLTADKTAIYKNTGKATISVAGGSGSGAVTLALTSGNCSLSGNVLSAGTTAGNCVVTATKAADATYNAASGSITIQVQNLTVSSVSLAATQTQVMESVPVTLSASVNPASSTGSISFMDGAVKLATVPLNNGTASFVTKDLAVGSHSITASYSGDATTDVSTSTAVVITVGKRPDPSNNAVVKSTAVSAVSTSQRFVQAQLTNMHSHFQVLHHDFAIRNRFDIGLNAPNLNMVRMAADKIAANLGSTEDTSSSGAFRSNPVRGPAATPETARAGEDGADNAEPKHNEWFRIGGKPVGIWTAGNIDFGGIDGDNNNRVKFSSSGLTVGMDMMWNPKLIVGASVGYGRDKTTMDNLGSESKSRLWSGTLYGVYKPEKDWFVDVTAGGGQVSFDNQRWDEVNQKLLTGDRTGETRFVSLALLRDVKLSNDLYVQPFGRFDWMYTRLHAYNETGSLLALTMNEASSSMTAVTGGLTLSKDYYFDFGQLTPSMKLQWRHRTSGSMNQSMYYTDLGASSTNYNVVVIGLPEDIQSLGFGLYLKNRRGFVAHASWLGSMGAKGYRANSFNVDLRFGF</sequence>
<comment type="caution">
    <text evidence="3">The sequence shown here is derived from an EMBL/GenBank/DDBJ whole genome shotgun (WGS) entry which is preliminary data.</text>
</comment>
<dbReference type="Gene3D" id="2.60.40.1080">
    <property type="match status" value="1"/>
</dbReference>
<dbReference type="AlphaFoldDB" id="A0A941I6Q8"/>
<dbReference type="PROSITE" id="PS51208">
    <property type="entry name" value="AUTOTRANSPORTER"/>
    <property type="match status" value="1"/>
</dbReference>
<evidence type="ECO:0000313" key="4">
    <source>
        <dbReference type="Proteomes" id="UP000680067"/>
    </source>
</evidence>
<dbReference type="InterPro" id="IPR008964">
    <property type="entry name" value="Invasin/intimin_cell_adhesion"/>
</dbReference>
<dbReference type="InterPro" id="IPR032109">
    <property type="entry name" value="Big_3_5"/>
</dbReference>
<gene>
    <name evidence="3" type="ORF">KDM89_18625</name>
</gene>
<reference evidence="3" key="1">
    <citation type="submission" date="2021-04" db="EMBL/GenBank/DDBJ databases">
        <title>novel species isolated from subtropical streams in China.</title>
        <authorList>
            <person name="Lu H."/>
        </authorList>
    </citation>
    <scope>NUCLEOTIDE SEQUENCE</scope>
    <source>
        <strain evidence="3">LFS511W</strain>
    </source>
</reference>
<protein>
    <submittedName>
        <fullName evidence="3">Autotransporter domain-containing protein</fullName>
    </submittedName>
</protein>
<dbReference type="Proteomes" id="UP000680067">
    <property type="component" value="Unassembled WGS sequence"/>
</dbReference>
<organism evidence="3 4">
    <name type="scientific">Undibacterium luofuense</name>
    <dbReference type="NCBI Taxonomy" id="2828733"/>
    <lineage>
        <taxon>Bacteria</taxon>
        <taxon>Pseudomonadati</taxon>
        <taxon>Pseudomonadota</taxon>
        <taxon>Betaproteobacteria</taxon>
        <taxon>Burkholderiales</taxon>
        <taxon>Oxalobacteraceae</taxon>
        <taxon>Undibacterium</taxon>
    </lineage>
</organism>
<name>A0A941I6Q8_9BURK</name>
<dbReference type="RefSeq" id="WP_212689432.1">
    <property type="nucleotide sequence ID" value="NZ_JAGSPN010000019.1"/>
</dbReference>
<evidence type="ECO:0000256" key="1">
    <source>
        <dbReference type="SAM" id="MobiDB-lite"/>
    </source>
</evidence>
<dbReference type="Pfam" id="PF16640">
    <property type="entry name" value="Big_3_5"/>
    <property type="match status" value="1"/>
</dbReference>
<dbReference type="EMBL" id="JAGSPN010000019">
    <property type="protein sequence ID" value="MBR7784167.1"/>
    <property type="molecule type" value="Genomic_DNA"/>
</dbReference>
<evidence type="ECO:0000259" key="2">
    <source>
        <dbReference type="PROSITE" id="PS51208"/>
    </source>
</evidence>
<feature type="compositionally biased region" description="Polar residues" evidence="1">
    <location>
        <begin position="327"/>
        <end position="337"/>
    </location>
</feature>
<dbReference type="Pfam" id="PF02368">
    <property type="entry name" value="Big_2"/>
    <property type="match status" value="1"/>
</dbReference>
<dbReference type="SUPFAM" id="SSF103515">
    <property type="entry name" value="Autotransporter"/>
    <property type="match status" value="1"/>
</dbReference>
<dbReference type="SUPFAM" id="SSF49373">
    <property type="entry name" value="Invasin/intimin cell-adhesion fragments"/>
    <property type="match status" value="1"/>
</dbReference>